<dbReference type="RefSeq" id="WP_161838597.1">
    <property type="nucleotide sequence ID" value="NZ_CP048000.1"/>
</dbReference>
<dbReference type="GO" id="GO:0008745">
    <property type="term" value="F:N-acetylmuramoyl-L-alanine amidase activity"/>
    <property type="evidence" value="ECO:0007669"/>
    <property type="project" value="InterPro"/>
</dbReference>
<evidence type="ECO:0000313" key="3">
    <source>
        <dbReference type="EMBL" id="QHQ61772.1"/>
    </source>
</evidence>
<organism evidence="3 4">
    <name type="scientific">Anaerocolumna sedimenticola</name>
    <dbReference type="NCBI Taxonomy" id="2696063"/>
    <lineage>
        <taxon>Bacteria</taxon>
        <taxon>Bacillati</taxon>
        <taxon>Bacillota</taxon>
        <taxon>Clostridia</taxon>
        <taxon>Lachnospirales</taxon>
        <taxon>Lachnospiraceae</taxon>
        <taxon>Anaerocolumna</taxon>
    </lineage>
</organism>
<dbReference type="Pfam" id="PF01520">
    <property type="entry name" value="Amidase_3"/>
    <property type="match status" value="1"/>
</dbReference>
<dbReference type="Pfam" id="PF05036">
    <property type="entry name" value="SPOR"/>
    <property type="match status" value="1"/>
</dbReference>
<dbReference type="PANTHER" id="PTHR30404">
    <property type="entry name" value="N-ACETYLMURAMOYL-L-ALANINE AMIDASE"/>
    <property type="match status" value="1"/>
</dbReference>
<dbReference type="GO" id="GO:0009253">
    <property type="term" value="P:peptidoglycan catabolic process"/>
    <property type="evidence" value="ECO:0007669"/>
    <property type="project" value="InterPro"/>
</dbReference>
<feature type="domain" description="SPOR" evidence="2">
    <location>
        <begin position="179"/>
        <end position="253"/>
    </location>
</feature>
<dbReference type="SUPFAM" id="SSF53187">
    <property type="entry name" value="Zn-dependent exopeptidases"/>
    <property type="match status" value="1"/>
</dbReference>
<dbReference type="KEGG" id="anr:Ana3638_14125"/>
<dbReference type="PROSITE" id="PS51724">
    <property type="entry name" value="SPOR"/>
    <property type="match status" value="1"/>
</dbReference>
<dbReference type="EMBL" id="CP048000">
    <property type="protein sequence ID" value="QHQ61772.1"/>
    <property type="molecule type" value="Genomic_DNA"/>
</dbReference>
<keyword evidence="4" id="KW-1185">Reference proteome</keyword>
<dbReference type="InterPro" id="IPR002508">
    <property type="entry name" value="MurNAc-LAA_cat"/>
</dbReference>
<name>A0A6P1TNK7_9FIRM</name>
<dbReference type="PANTHER" id="PTHR30404:SF0">
    <property type="entry name" value="N-ACETYLMURAMOYL-L-ALANINE AMIDASE AMIC"/>
    <property type="match status" value="1"/>
</dbReference>
<proteinExistence type="predicted"/>
<dbReference type="GO" id="GO:0030288">
    <property type="term" value="C:outer membrane-bounded periplasmic space"/>
    <property type="evidence" value="ECO:0007669"/>
    <property type="project" value="TreeGrafter"/>
</dbReference>
<dbReference type="SUPFAM" id="SSF110997">
    <property type="entry name" value="Sporulation related repeat"/>
    <property type="match status" value="1"/>
</dbReference>
<dbReference type="CDD" id="cd02696">
    <property type="entry name" value="MurNAc-LAA"/>
    <property type="match status" value="1"/>
</dbReference>
<evidence type="ECO:0000259" key="2">
    <source>
        <dbReference type="PROSITE" id="PS51724"/>
    </source>
</evidence>
<reference evidence="3 4" key="1">
    <citation type="submission" date="2020-01" db="EMBL/GenBank/DDBJ databases">
        <title>Genome analysis of Anaerocolumna sp. CBA3638.</title>
        <authorList>
            <person name="Kim J."/>
            <person name="Roh S.W."/>
        </authorList>
    </citation>
    <scope>NUCLEOTIDE SEQUENCE [LARGE SCALE GENOMIC DNA]</scope>
    <source>
        <strain evidence="3 4">CBA3638</strain>
    </source>
</reference>
<gene>
    <name evidence="3" type="ORF">Ana3638_14125</name>
</gene>
<dbReference type="InterPro" id="IPR007730">
    <property type="entry name" value="SPOR-like_dom"/>
</dbReference>
<protein>
    <submittedName>
        <fullName evidence="3">N-acetylmuramoyl-L-alanine amidase</fullName>
    </submittedName>
</protein>
<accession>A0A6P1TNK7</accession>
<dbReference type="SMART" id="SM00646">
    <property type="entry name" value="Ami_3"/>
    <property type="match status" value="1"/>
</dbReference>
<dbReference type="GO" id="GO:0042834">
    <property type="term" value="F:peptidoglycan binding"/>
    <property type="evidence" value="ECO:0007669"/>
    <property type="project" value="InterPro"/>
</dbReference>
<dbReference type="Gene3D" id="3.30.70.1070">
    <property type="entry name" value="Sporulation related repeat"/>
    <property type="match status" value="1"/>
</dbReference>
<dbReference type="InterPro" id="IPR050695">
    <property type="entry name" value="N-acetylmuramoyl_amidase_3"/>
</dbReference>
<dbReference type="Gene3D" id="3.40.630.40">
    <property type="entry name" value="Zn-dependent exopeptidases"/>
    <property type="match status" value="1"/>
</dbReference>
<evidence type="ECO:0000313" key="4">
    <source>
        <dbReference type="Proteomes" id="UP000464314"/>
    </source>
</evidence>
<dbReference type="Proteomes" id="UP000464314">
    <property type="component" value="Chromosome"/>
</dbReference>
<keyword evidence="1" id="KW-0378">Hydrolase</keyword>
<evidence type="ECO:0000256" key="1">
    <source>
        <dbReference type="ARBA" id="ARBA00022801"/>
    </source>
</evidence>
<sequence>MAYRIVIDAGHGGYDNGATYDGRLEKEDNLNLALAVGEILAYSGIDVIFTRIDDSYISPLERAYMANEENADLFVSIHRNSSPTPNTYSGVQTLIYDEGGLKQDIAENINRELEEVGFTNLGVDIRTELAVLRRTNMPALLVEVGFINSDSDNELFDDQFNEIAYAIASGILAGLGEEEEEGPIYRVQVGLFRILSNAQNLQNNLIDAGYDVLLVPQGDYYAVQVGEMQTMDDAVELEQELREQGYSTFIVTDT</sequence>
<dbReference type="InterPro" id="IPR036680">
    <property type="entry name" value="SPOR-like_sf"/>
</dbReference>
<dbReference type="AlphaFoldDB" id="A0A6P1TNK7"/>